<sequence>CTTNKLVPSTHVLQTNLSQHLLYCKHWSHQYVITTNSCPVLLLYVYSDTLKCFVIHMLHLGIFVLP</sequence>
<proteinExistence type="predicted"/>
<name>A0A0B6Y2K6_9EUPU</name>
<feature type="non-terminal residue" evidence="1">
    <location>
        <position position="1"/>
    </location>
</feature>
<dbReference type="AlphaFoldDB" id="A0A0B6Y2K6"/>
<evidence type="ECO:0000313" key="1">
    <source>
        <dbReference type="EMBL" id="CEK50071.1"/>
    </source>
</evidence>
<accession>A0A0B6Y2K6</accession>
<protein>
    <submittedName>
        <fullName evidence="1">Uncharacterized protein</fullName>
    </submittedName>
</protein>
<organism evidence="1">
    <name type="scientific">Arion vulgaris</name>
    <dbReference type="NCBI Taxonomy" id="1028688"/>
    <lineage>
        <taxon>Eukaryota</taxon>
        <taxon>Metazoa</taxon>
        <taxon>Spiralia</taxon>
        <taxon>Lophotrochozoa</taxon>
        <taxon>Mollusca</taxon>
        <taxon>Gastropoda</taxon>
        <taxon>Heterobranchia</taxon>
        <taxon>Euthyneura</taxon>
        <taxon>Panpulmonata</taxon>
        <taxon>Eupulmonata</taxon>
        <taxon>Stylommatophora</taxon>
        <taxon>Helicina</taxon>
        <taxon>Arionoidea</taxon>
        <taxon>Arionidae</taxon>
        <taxon>Arion</taxon>
    </lineage>
</organism>
<gene>
    <name evidence="1" type="primary">ORF9778</name>
</gene>
<reference evidence="1" key="1">
    <citation type="submission" date="2014-12" db="EMBL/GenBank/DDBJ databases">
        <title>Insight into the proteome of Arion vulgaris.</title>
        <authorList>
            <person name="Aradska J."/>
            <person name="Bulat T."/>
            <person name="Smidak R."/>
            <person name="Sarate P."/>
            <person name="Gangsoo J."/>
            <person name="Sialana F."/>
            <person name="Bilban M."/>
            <person name="Lubec G."/>
        </authorList>
    </citation>
    <scope>NUCLEOTIDE SEQUENCE</scope>
    <source>
        <tissue evidence="1">Skin</tissue>
    </source>
</reference>
<dbReference type="EMBL" id="HACG01003206">
    <property type="protein sequence ID" value="CEK50071.1"/>
    <property type="molecule type" value="Transcribed_RNA"/>
</dbReference>